<name>A0A502GR47_9GAMM</name>
<organism evidence="2 3">
    <name type="scientific">Ewingella americana</name>
    <dbReference type="NCBI Taxonomy" id="41202"/>
    <lineage>
        <taxon>Bacteria</taxon>
        <taxon>Pseudomonadati</taxon>
        <taxon>Pseudomonadota</taxon>
        <taxon>Gammaproteobacteria</taxon>
        <taxon>Enterobacterales</taxon>
        <taxon>Yersiniaceae</taxon>
        <taxon>Ewingella</taxon>
    </lineage>
</organism>
<dbReference type="EMBL" id="RCZD01000002">
    <property type="protein sequence ID" value="TPG63888.1"/>
    <property type="molecule type" value="Genomic_DNA"/>
</dbReference>
<evidence type="ECO:0000313" key="2">
    <source>
        <dbReference type="EMBL" id="TPG63888.1"/>
    </source>
</evidence>
<proteinExistence type="predicted"/>
<accession>A0A502GR47</accession>
<protein>
    <submittedName>
        <fullName evidence="2">Uncharacterized protein</fullName>
    </submittedName>
</protein>
<feature type="region of interest" description="Disordered" evidence="1">
    <location>
        <begin position="38"/>
        <end position="62"/>
    </location>
</feature>
<keyword evidence="3" id="KW-1185">Reference proteome</keyword>
<dbReference type="Proteomes" id="UP000317663">
    <property type="component" value="Unassembled WGS sequence"/>
</dbReference>
<dbReference type="AlphaFoldDB" id="A0A502GR47"/>
<sequence length="62" mass="7116">MWADAHDLEFEFEFEFKVKFEVKFAIKNLKAGLGCKPKKKRGAFQHPSHLKSKTLPAVAENP</sequence>
<evidence type="ECO:0000256" key="1">
    <source>
        <dbReference type="SAM" id="MobiDB-lite"/>
    </source>
</evidence>
<gene>
    <name evidence="2" type="ORF">EAH77_03385</name>
</gene>
<evidence type="ECO:0000313" key="3">
    <source>
        <dbReference type="Proteomes" id="UP000317663"/>
    </source>
</evidence>
<comment type="caution">
    <text evidence="2">The sequence shown here is derived from an EMBL/GenBank/DDBJ whole genome shotgun (WGS) entry which is preliminary data.</text>
</comment>
<reference evidence="2 3" key="1">
    <citation type="journal article" date="2019" name="Environ. Microbiol.">
        <title>Species interactions and distinct microbial communities in high Arctic permafrost affected cryosols are associated with the CH4 and CO2 gas fluxes.</title>
        <authorList>
            <person name="Altshuler I."/>
            <person name="Hamel J."/>
            <person name="Turney S."/>
            <person name="Magnuson E."/>
            <person name="Levesque R."/>
            <person name="Greer C."/>
            <person name="Whyte L.G."/>
        </authorList>
    </citation>
    <scope>NUCLEOTIDE SEQUENCE [LARGE SCALE GENOMIC DNA]</scope>
    <source>
        <strain evidence="2 3">E4</strain>
    </source>
</reference>
<feature type="compositionally biased region" description="Basic residues" evidence="1">
    <location>
        <begin position="38"/>
        <end position="52"/>
    </location>
</feature>